<dbReference type="EMBL" id="QLST01000015">
    <property type="protein sequence ID" value="RBA27614.1"/>
    <property type="molecule type" value="Genomic_DNA"/>
</dbReference>
<evidence type="ECO:0000313" key="1">
    <source>
        <dbReference type="EMBL" id="RBA27614.1"/>
    </source>
</evidence>
<dbReference type="OrthoDB" id="766873at2"/>
<proteinExistence type="predicted"/>
<comment type="caution">
    <text evidence="1">The sequence shown here is derived from an EMBL/GenBank/DDBJ whole genome shotgun (WGS) entry which is preliminary data.</text>
</comment>
<dbReference type="InterPro" id="IPR008969">
    <property type="entry name" value="CarboxyPept-like_regulatory"/>
</dbReference>
<dbReference type="AlphaFoldDB" id="A0A365NZS1"/>
<reference evidence="1 2" key="1">
    <citation type="submission" date="2018-06" db="EMBL/GenBank/DDBJ databases">
        <title>Flavobacterium tibetense sp. nov., isolated from a wetland YonghuCo on Tibetan Plateau.</title>
        <authorList>
            <person name="Xing P."/>
            <person name="Phurbu D."/>
            <person name="Lu H."/>
        </authorList>
    </citation>
    <scope>NUCLEOTIDE SEQUENCE [LARGE SCALE GENOMIC DNA]</scope>
    <source>
        <strain evidence="1 2">YH5</strain>
    </source>
</reference>
<gene>
    <name evidence="1" type="ORF">DPN68_11110</name>
</gene>
<dbReference type="RefSeq" id="WP_113989721.1">
    <property type="nucleotide sequence ID" value="NZ_QLST01000015.1"/>
</dbReference>
<protein>
    <recommendedName>
        <fullName evidence="3">Carboxypeptidase-like regulatory domain-containing protein</fullName>
    </recommendedName>
</protein>
<dbReference type="Pfam" id="PF13715">
    <property type="entry name" value="CarbopepD_reg_2"/>
    <property type="match status" value="1"/>
</dbReference>
<evidence type="ECO:0000313" key="2">
    <source>
        <dbReference type="Proteomes" id="UP000253319"/>
    </source>
</evidence>
<dbReference type="SUPFAM" id="SSF49464">
    <property type="entry name" value="Carboxypeptidase regulatory domain-like"/>
    <property type="match status" value="1"/>
</dbReference>
<sequence>MRQITLILLLFFTFGYSQKTIKGKVLEATTSEALPFVNLFSSESNQGVYTNLEGYFEFQIPNSVQSITISCLGYKTIVIPIENFNEKEQIIRLEAEEYALEEVVVVNKPLHEIMNNLVSNSKNQLDRDVKLDTYYREFLKINNQYSKFSDGLVTYYLQPKRKDKVKANVVVNESRAFEITAANDLEYEGKADLAAMDTFFNFKDATDNFFNFNMIENFLTNAKSSKKYDFQIKTYQTQSGVSFEKIVIKPLPEVQELLVEGYIIYDAASKVIMEYDLQLADTHKQYSELRNMVLFKFKLNDLQVKVSFRMENGKYIPNYNKTVFDLYMKFGKQINDNLSGVCDLLVNNYSNTNVILPAKETFYTKRSLYENGMKHHSNYWKSNLAMPLSANEEAVLNQLMN</sequence>
<keyword evidence="2" id="KW-1185">Reference proteome</keyword>
<organism evidence="1 2">
    <name type="scientific">Flavobacterium tibetense</name>
    <dbReference type="NCBI Taxonomy" id="2233533"/>
    <lineage>
        <taxon>Bacteria</taxon>
        <taxon>Pseudomonadati</taxon>
        <taxon>Bacteroidota</taxon>
        <taxon>Flavobacteriia</taxon>
        <taxon>Flavobacteriales</taxon>
        <taxon>Flavobacteriaceae</taxon>
        <taxon>Flavobacterium</taxon>
    </lineage>
</organism>
<name>A0A365NZS1_9FLAO</name>
<accession>A0A365NZS1</accession>
<evidence type="ECO:0008006" key="3">
    <source>
        <dbReference type="Google" id="ProtNLM"/>
    </source>
</evidence>
<dbReference type="Proteomes" id="UP000253319">
    <property type="component" value="Unassembled WGS sequence"/>
</dbReference>